<name>A0A2I0TUX7_LIMLA</name>
<dbReference type="AlphaFoldDB" id="A0A2I0TUX7"/>
<protein>
    <submittedName>
        <fullName evidence="1">Uncharacterized protein</fullName>
    </submittedName>
</protein>
<dbReference type="EMBL" id="KZ507061">
    <property type="protein sequence ID" value="PKU37618.1"/>
    <property type="molecule type" value="Genomic_DNA"/>
</dbReference>
<gene>
    <name evidence="1" type="ORF">llap_12078</name>
</gene>
<reference evidence="2" key="2">
    <citation type="submission" date="2017-12" db="EMBL/GenBank/DDBJ databases">
        <title>Genome sequence of the Bar-tailed Godwit (Limosa lapponica baueri).</title>
        <authorList>
            <person name="Lima N.C.B."/>
            <person name="Parody-Merino A.M."/>
            <person name="Battley P.F."/>
            <person name="Fidler A.E."/>
            <person name="Prosdocimi F."/>
        </authorList>
    </citation>
    <scope>NUCLEOTIDE SEQUENCE [LARGE SCALE GENOMIC DNA]</scope>
</reference>
<evidence type="ECO:0000313" key="1">
    <source>
        <dbReference type="EMBL" id="PKU37618.1"/>
    </source>
</evidence>
<sequence>MKDKRIKAFQATQIGLEVYYHESNADIWYTAIDHNKAGKINNSELMLFNNSLDYKKELVLITNLTSHVGNINIYKQVDFTVSDFVSQIETWHHIVKSTG</sequence>
<dbReference type="Proteomes" id="UP000233556">
    <property type="component" value="Unassembled WGS sequence"/>
</dbReference>
<organism evidence="1 2">
    <name type="scientific">Limosa lapponica baueri</name>
    <dbReference type="NCBI Taxonomy" id="1758121"/>
    <lineage>
        <taxon>Eukaryota</taxon>
        <taxon>Metazoa</taxon>
        <taxon>Chordata</taxon>
        <taxon>Craniata</taxon>
        <taxon>Vertebrata</taxon>
        <taxon>Euteleostomi</taxon>
        <taxon>Archelosauria</taxon>
        <taxon>Archosauria</taxon>
        <taxon>Dinosauria</taxon>
        <taxon>Saurischia</taxon>
        <taxon>Theropoda</taxon>
        <taxon>Coelurosauria</taxon>
        <taxon>Aves</taxon>
        <taxon>Neognathae</taxon>
        <taxon>Neoaves</taxon>
        <taxon>Charadriiformes</taxon>
        <taxon>Scolopacidae</taxon>
        <taxon>Limosa</taxon>
    </lineage>
</organism>
<proteinExistence type="predicted"/>
<evidence type="ECO:0000313" key="2">
    <source>
        <dbReference type="Proteomes" id="UP000233556"/>
    </source>
</evidence>
<keyword evidence="2" id="KW-1185">Reference proteome</keyword>
<reference evidence="2" key="1">
    <citation type="submission" date="2017-11" db="EMBL/GenBank/DDBJ databases">
        <authorList>
            <person name="Lima N.C."/>
            <person name="Parody-Merino A.M."/>
            <person name="Battley P.F."/>
            <person name="Fidler A.E."/>
            <person name="Prosdocimi F."/>
        </authorList>
    </citation>
    <scope>NUCLEOTIDE SEQUENCE [LARGE SCALE GENOMIC DNA]</scope>
</reference>
<accession>A0A2I0TUX7</accession>